<comment type="caution">
    <text evidence="2">The sequence shown here is derived from an EMBL/GenBank/DDBJ whole genome shotgun (WGS) entry which is preliminary data.</text>
</comment>
<dbReference type="InterPro" id="IPR029058">
    <property type="entry name" value="AB_hydrolase_fold"/>
</dbReference>
<dbReference type="PANTHER" id="PTHR43798">
    <property type="entry name" value="MONOACYLGLYCEROL LIPASE"/>
    <property type="match status" value="1"/>
</dbReference>
<name>A0ABW6IEP8_9CYAN</name>
<proteinExistence type="predicted"/>
<gene>
    <name evidence="2" type="ORF">ACFVKH_10225</name>
</gene>
<dbReference type="RefSeq" id="WP_377964621.1">
    <property type="nucleotide sequence ID" value="NZ_JBHZOL010000069.1"/>
</dbReference>
<reference evidence="2 3" key="1">
    <citation type="submission" date="2024-10" db="EMBL/GenBank/DDBJ databases">
        <authorList>
            <person name="Ratan Roy A."/>
            <person name="Morales Sandoval P.H."/>
            <person name="De Los Santos Villalobos S."/>
            <person name="Chakraborty S."/>
            <person name="Mukherjee J."/>
        </authorList>
    </citation>
    <scope>NUCLEOTIDE SEQUENCE [LARGE SCALE GENOMIC DNA]</scope>
    <source>
        <strain evidence="2 3">S1</strain>
    </source>
</reference>
<dbReference type="PRINTS" id="PR00111">
    <property type="entry name" value="ABHYDROLASE"/>
</dbReference>
<dbReference type="InterPro" id="IPR050266">
    <property type="entry name" value="AB_hydrolase_sf"/>
</dbReference>
<dbReference type="GO" id="GO:0016787">
    <property type="term" value="F:hydrolase activity"/>
    <property type="evidence" value="ECO:0007669"/>
    <property type="project" value="UniProtKB-KW"/>
</dbReference>
<dbReference type="PANTHER" id="PTHR43798:SF33">
    <property type="entry name" value="HYDROLASE, PUTATIVE (AFU_ORTHOLOGUE AFUA_2G14860)-RELATED"/>
    <property type="match status" value="1"/>
</dbReference>
<protein>
    <submittedName>
        <fullName evidence="2">Alpha/beta fold hydrolase</fullName>
    </submittedName>
</protein>
<sequence>MQLAVQIEGSGFPVLCLHGHPGSGQSMSVFTQHLSQRFLTLAPDLRGYGASQTRHPFTMTAHLQDLTELLDQQHIDRCWLLGWSLGGILAMELALRCPQRVQGLILIATAARPRSNHPAVTWQDNLYTAIASGVNYLAPAWQWNIETFGKRSLYHYLLQQHTAFAYRQLALAGLPAYLQTSRYATQALNQAMRQGYNRLNDLENIQAPCLMLFGDCDRHITAAASLETAAQLPNCQFHRYTQAAHLFPWEYPQQVLQAIDGWLTEQAETTRSPSIS</sequence>
<dbReference type="SUPFAM" id="SSF53474">
    <property type="entry name" value="alpha/beta-Hydrolases"/>
    <property type="match status" value="1"/>
</dbReference>
<keyword evidence="3" id="KW-1185">Reference proteome</keyword>
<keyword evidence="2" id="KW-0378">Hydrolase</keyword>
<evidence type="ECO:0000313" key="2">
    <source>
        <dbReference type="EMBL" id="MFE4106653.1"/>
    </source>
</evidence>
<accession>A0ABW6IEP8</accession>
<organism evidence="2 3">
    <name type="scientific">Almyronema epifaneia S1</name>
    <dbReference type="NCBI Taxonomy" id="2991925"/>
    <lineage>
        <taxon>Bacteria</taxon>
        <taxon>Bacillati</taxon>
        <taxon>Cyanobacteriota</taxon>
        <taxon>Cyanophyceae</taxon>
        <taxon>Nodosilineales</taxon>
        <taxon>Nodosilineaceae</taxon>
        <taxon>Almyronema</taxon>
        <taxon>Almyronema epifaneia</taxon>
    </lineage>
</organism>
<dbReference type="Gene3D" id="3.40.50.1820">
    <property type="entry name" value="alpha/beta hydrolase"/>
    <property type="match status" value="1"/>
</dbReference>
<evidence type="ECO:0000259" key="1">
    <source>
        <dbReference type="Pfam" id="PF12697"/>
    </source>
</evidence>
<dbReference type="Proteomes" id="UP001600165">
    <property type="component" value="Unassembled WGS sequence"/>
</dbReference>
<dbReference type="EMBL" id="JBHZOL010000069">
    <property type="protein sequence ID" value="MFE4106653.1"/>
    <property type="molecule type" value="Genomic_DNA"/>
</dbReference>
<evidence type="ECO:0000313" key="3">
    <source>
        <dbReference type="Proteomes" id="UP001600165"/>
    </source>
</evidence>
<dbReference type="InterPro" id="IPR000073">
    <property type="entry name" value="AB_hydrolase_1"/>
</dbReference>
<feature type="domain" description="AB hydrolase-1" evidence="1">
    <location>
        <begin position="14"/>
        <end position="257"/>
    </location>
</feature>
<dbReference type="Pfam" id="PF12697">
    <property type="entry name" value="Abhydrolase_6"/>
    <property type="match status" value="1"/>
</dbReference>